<dbReference type="RefSeq" id="WP_094034457.1">
    <property type="nucleotide sequence ID" value="NZ_CP022540.1"/>
</dbReference>
<dbReference type="InterPro" id="IPR000477">
    <property type="entry name" value="RT_dom"/>
</dbReference>
<accession>A0A222E2I0</accession>
<gene>
    <name evidence="2" type="ORF">ANTHELSMS3_01684</name>
</gene>
<protein>
    <submittedName>
        <fullName evidence="2">Reverse transcriptase (RNA-dependent DNA polymerase)</fullName>
    </submittedName>
</protein>
<evidence type="ECO:0000313" key="2">
    <source>
        <dbReference type="EMBL" id="ASP20373.1"/>
    </source>
</evidence>
<dbReference type="Pfam" id="PF00078">
    <property type="entry name" value="RVT_1"/>
    <property type="match status" value="1"/>
</dbReference>
<evidence type="ECO:0000259" key="1">
    <source>
        <dbReference type="Pfam" id="PF00078"/>
    </source>
</evidence>
<dbReference type="AlphaFoldDB" id="A0A222E2I0"/>
<reference evidence="2 3" key="1">
    <citation type="submission" date="2017-07" db="EMBL/GenBank/DDBJ databases">
        <title>Genome Sequence of Antarctobacter heliothermus Strain SMS3 Isolated from a culture of the Diatom Skeletonema marinoi.</title>
        <authorList>
            <person name="Topel M."/>
            <person name="Pinder M.I.M."/>
            <person name="Johansson O.N."/>
            <person name="Kourtchenko O."/>
            <person name="Godhe A."/>
            <person name="Clarke A.K."/>
        </authorList>
    </citation>
    <scope>NUCLEOTIDE SEQUENCE [LARGE SCALE GENOMIC DNA]</scope>
    <source>
        <strain evidence="2 3">SMS3</strain>
    </source>
</reference>
<proteinExistence type="predicted"/>
<evidence type="ECO:0000313" key="3">
    <source>
        <dbReference type="Proteomes" id="UP000203589"/>
    </source>
</evidence>
<feature type="domain" description="Reverse transcriptase" evidence="1">
    <location>
        <begin position="178"/>
        <end position="323"/>
    </location>
</feature>
<sequence length="642" mass="73618">MLDPVAKKLRAILTETLPYEVPVTFSNEFLFVSELRKEKLSPAALGFLNGDYRRPLKDDQYTVPFNFQIRKGSRGRNTLSIVHPLQQMKMAGFLFEYSRTIIEECKDSERSLRAPFQVLPEVSKDELKKFGKVKKLGLPHVAPADGKLDINFAPSFFSLRKYNLLDKFYGSNELLRLESRFPLMRKIDVTKCFFNIYTHSITWAVKEKAYSKKHSGKYSFEGRFDTLMQRSNYNETNGIVVGPEISRVFAEIIFQKIDCSVVEHLGPSLHEERDFALRRYVDDFFLFAKNEGVLDELTRAVEACLEEYKLFPNEEKEQTLQRPFVTNITRAKQGISNIADKLVEETKKEITEDRSDQRDISRNLRNTLEELRLVVRETHSTFSEVSGPIYHVIGKALREVNKNSKDMSADGQLDAINRVRGILRILFYSLASDFRVSPVYKAYQAIEELSEFKRHIGPSDAEALDDYLIFEVTELIATYGNDHSSNDVSLEICNLILLGTSIKPDLFLAQEAVKEMFDKLLEQKTVGYFTFVGLMYAFGHSSGNHKSSKDKLTLMACKRVVEKKTELRTDSETYLLFSDVLSCPSVEVSEKKKLIKEVLGNTGLSDDDVRSLAKHVAFVDWSTGRTSHFLQRKRLQPVYTAV</sequence>
<dbReference type="Proteomes" id="UP000203589">
    <property type="component" value="Chromosome"/>
</dbReference>
<keyword evidence="2" id="KW-0695">RNA-directed DNA polymerase</keyword>
<keyword evidence="2" id="KW-0808">Transferase</keyword>
<keyword evidence="3" id="KW-1185">Reference proteome</keyword>
<dbReference type="CDD" id="cd01646">
    <property type="entry name" value="RT_Bac_retron_I"/>
    <property type="match status" value="1"/>
</dbReference>
<dbReference type="EMBL" id="CP022540">
    <property type="protein sequence ID" value="ASP20373.1"/>
    <property type="molecule type" value="Genomic_DNA"/>
</dbReference>
<dbReference type="KEGG" id="aht:ANTHELSMS3_01684"/>
<name>A0A222E2I0_9RHOB</name>
<dbReference type="NCBIfam" id="NF041748">
    <property type="entry name" value="Drt3b"/>
    <property type="match status" value="1"/>
</dbReference>
<organism evidence="2 3">
    <name type="scientific">Antarctobacter heliothermus</name>
    <dbReference type="NCBI Taxonomy" id="74033"/>
    <lineage>
        <taxon>Bacteria</taxon>
        <taxon>Pseudomonadati</taxon>
        <taxon>Pseudomonadota</taxon>
        <taxon>Alphaproteobacteria</taxon>
        <taxon>Rhodobacterales</taxon>
        <taxon>Roseobacteraceae</taxon>
        <taxon>Antarctobacter</taxon>
    </lineage>
</organism>
<keyword evidence="2" id="KW-0548">Nucleotidyltransferase</keyword>
<dbReference type="GO" id="GO:0003964">
    <property type="term" value="F:RNA-directed DNA polymerase activity"/>
    <property type="evidence" value="ECO:0007669"/>
    <property type="project" value="UniProtKB-KW"/>
</dbReference>
<dbReference type="OrthoDB" id="9780724at2"/>